<dbReference type="RefSeq" id="WP_019623339.1">
    <property type="nucleotide sequence ID" value="NZ_AP014545.1"/>
</dbReference>
<dbReference type="CDD" id="cd00838">
    <property type="entry name" value="MPP_superfamily"/>
    <property type="match status" value="1"/>
</dbReference>
<accession>A0A7R6P3V4</accession>
<dbReference type="Proteomes" id="UP000595663">
    <property type="component" value="Chromosome"/>
</dbReference>
<gene>
    <name evidence="3" type="ORF">AMJAP_0835</name>
</gene>
<dbReference type="SUPFAM" id="SSF56300">
    <property type="entry name" value="Metallo-dependent phosphatases"/>
    <property type="match status" value="1"/>
</dbReference>
<name>A0A7R6P3V4_9GAMM</name>
<sequence length="288" mass="31494">MNRIGTNFSPDETRPLLIFGGPYSNLQATEQIQVVASELNIPATNILCTGDLVAYCAQPDETVELIKRWNIAVVAGNCEESVANGSDDCGCGFVEGSSCDLLSAQWYNYTLPRVSSQNKDWMKQLPDEIRFNYGGRSFSAIHGGTDSNNQFLFSSDSQAEKQQQITASRSDIILAGHCGLPFGQNTEHGYWLNAGVIGMPANDASALTWYMLISPTDDHLVCSWHRLSYDHNETAIQMQKAGLNNGYMKALSSGLWPSLDVLPEFEAKQTGKTLTLAEISIPRAADAI</sequence>
<dbReference type="InterPro" id="IPR029052">
    <property type="entry name" value="Metallo-depent_PP-like"/>
</dbReference>
<dbReference type="Gene3D" id="3.60.21.10">
    <property type="match status" value="1"/>
</dbReference>
<dbReference type="Pfam" id="PF12850">
    <property type="entry name" value="Metallophos_2"/>
    <property type="match status" value="1"/>
</dbReference>
<organism evidence="3 4">
    <name type="scientific">Amphritea japonica ATCC BAA-1530</name>
    <dbReference type="NCBI Taxonomy" id="1278309"/>
    <lineage>
        <taxon>Bacteria</taxon>
        <taxon>Pseudomonadati</taxon>
        <taxon>Pseudomonadota</taxon>
        <taxon>Gammaproteobacteria</taxon>
        <taxon>Oceanospirillales</taxon>
        <taxon>Oceanospirillaceae</taxon>
        <taxon>Amphritea</taxon>
    </lineage>
</organism>
<dbReference type="OrthoDB" id="9813918at2"/>
<evidence type="ECO:0000313" key="4">
    <source>
        <dbReference type="Proteomes" id="UP000595663"/>
    </source>
</evidence>
<reference evidence="3 4" key="1">
    <citation type="journal article" date="2008" name="Int. J. Syst. Evol. Microbiol.">
        <title>Amphritea japonica sp. nov. and Amphritea balenae sp. nov., isolated from the sediment adjacent to sperm whale carcasses off Kagoshima, Japan.</title>
        <authorList>
            <person name="Miyazaki M."/>
            <person name="Nogi Y."/>
            <person name="Fujiwara Y."/>
            <person name="Kawato M."/>
            <person name="Nagahama T."/>
            <person name="Kubokawa K."/>
            <person name="Horikoshi K."/>
        </authorList>
    </citation>
    <scope>NUCLEOTIDE SEQUENCE [LARGE SCALE GENOMIC DNA]</scope>
    <source>
        <strain evidence="3 4">ATCC BAA-1530</strain>
    </source>
</reference>
<protein>
    <recommendedName>
        <fullName evidence="2">Calcineurin-like phosphoesterase domain-containing protein</fullName>
    </recommendedName>
</protein>
<dbReference type="KEGG" id="ajp:AMJAP_0835"/>
<feature type="domain" description="Calcineurin-like phosphoesterase" evidence="2">
    <location>
        <begin position="41"/>
        <end position="206"/>
    </location>
</feature>
<evidence type="ECO:0000313" key="3">
    <source>
        <dbReference type="EMBL" id="BBB25434.1"/>
    </source>
</evidence>
<dbReference type="InterPro" id="IPR024654">
    <property type="entry name" value="Calcineurin-like_PHP_lpxH"/>
</dbReference>
<dbReference type="AlphaFoldDB" id="A0A7R6P3V4"/>
<comment type="similarity">
    <text evidence="1">Belongs to the metallophosphoesterase superfamily. YfcE family.</text>
</comment>
<proteinExistence type="inferred from homology"/>
<evidence type="ECO:0000256" key="1">
    <source>
        <dbReference type="ARBA" id="ARBA00008950"/>
    </source>
</evidence>
<evidence type="ECO:0000259" key="2">
    <source>
        <dbReference type="Pfam" id="PF12850"/>
    </source>
</evidence>
<dbReference type="EMBL" id="AP014545">
    <property type="protein sequence ID" value="BBB25434.1"/>
    <property type="molecule type" value="Genomic_DNA"/>
</dbReference>
<keyword evidence="4" id="KW-1185">Reference proteome</keyword>